<dbReference type="EMBL" id="CADIJZ010000002">
    <property type="protein sequence ID" value="CAB3645701.1"/>
    <property type="molecule type" value="Genomic_DNA"/>
</dbReference>
<evidence type="ECO:0000313" key="2">
    <source>
        <dbReference type="EMBL" id="CAB3645701.1"/>
    </source>
</evidence>
<feature type="compositionally biased region" description="Basic and acidic residues" evidence="1">
    <location>
        <begin position="87"/>
        <end position="101"/>
    </location>
</feature>
<dbReference type="EMBL" id="PNXY01000003">
    <property type="protein sequence ID" value="PMS32853.1"/>
    <property type="molecule type" value="Genomic_DNA"/>
</dbReference>
<dbReference type="Proteomes" id="UP000494205">
    <property type="component" value="Unassembled WGS sequence"/>
</dbReference>
<evidence type="ECO:0000313" key="4">
    <source>
        <dbReference type="Proteomes" id="UP000235659"/>
    </source>
</evidence>
<feature type="region of interest" description="Disordered" evidence="1">
    <location>
        <begin position="76"/>
        <end position="101"/>
    </location>
</feature>
<dbReference type="AlphaFoldDB" id="A0A2N7WTR0"/>
<dbReference type="OrthoDB" id="9135490at2"/>
<evidence type="ECO:0000256" key="1">
    <source>
        <dbReference type="SAM" id="MobiDB-lite"/>
    </source>
</evidence>
<keyword evidence="4" id="KW-1185">Reference proteome</keyword>
<evidence type="ECO:0000313" key="3">
    <source>
        <dbReference type="EMBL" id="PMS32853.1"/>
    </source>
</evidence>
<proteinExistence type="predicted"/>
<sequence>MSLPRSTPRPVLRGDRNECPVCLLPFNSTAAFSKHKTGEIGAGRRCRTVSEMLDAGMAVNTSGFWVTRLMDGDVLANRTGDDPDDCGGDRADSKQPEEVVA</sequence>
<reference evidence="3 4" key="1">
    <citation type="submission" date="2018-01" db="EMBL/GenBank/DDBJ databases">
        <title>Whole genome analyses suggest that Burkholderia sensu lato contains two further novel genera in the rhizoxinica-symbiotica group Mycetohabitans gen. nov., and Trinickia gen. nov.: implications for the evolution of diazotrophy and nodulation in the Burkholderiaceae.</title>
        <authorList>
            <person name="Estrada-de los Santos P."/>
            <person name="Palmer M."/>
            <person name="Chavez-Ramirez B."/>
            <person name="Beukes C."/>
            <person name="Steenkamp E.T."/>
            <person name="Hirsch A.M."/>
            <person name="Manyaka P."/>
            <person name="Maluk M."/>
            <person name="Lafos M."/>
            <person name="Crook M."/>
            <person name="Gross E."/>
            <person name="Simon M.F."/>
            <person name="Bueno dos Reis Junior F."/>
            <person name="Poole P.S."/>
            <person name="Venter S.N."/>
            <person name="James E.K."/>
        </authorList>
    </citation>
    <scope>NUCLEOTIDE SEQUENCE [LARGE SCALE GENOMIC DNA]</scope>
    <source>
        <strain evidence="3 4">WSM 3937</strain>
    </source>
</reference>
<protein>
    <submittedName>
        <fullName evidence="2">Uncharacterized protein</fullName>
    </submittedName>
</protein>
<dbReference type="Proteomes" id="UP000235659">
    <property type="component" value="Unassembled WGS sequence"/>
</dbReference>
<reference evidence="2 5" key="2">
    <citation type="submission" date="2020-04" db="EMBL/GenBank/DDBJ databases">
        <authorList>
            <person name="De Canck E."/>
        </authorList>
    </citation>
    <scope>NUCLEOTIDE SEQUENCE [LARGE SCALE GENOMIC DNA]</scope>
    <source>
        <strain evidence="2 5">LMG 27174</strain>
    </source>
</reference>
<accession>A0A2N7WTR0</accession>
<dbReference type="RefSeq" id="WP_102631047.1">
    <property type="nucleotide sequence ID" value="NZ_CADIJZ010000002.1"/>
</dbReference>
<gene>
    <name evidence="3" type="ORF">C0Z16_04710</name>
    <name evidence="2" type="ORF">LMG27174_00836</name>
</gene>
<name>A0A2N7WTR0_9BURK</name>
<organism evidence="2 5">
    <name type="scientific">Paraburkholderia rhynchosiae</name>
    <dbReference type="NCBI Taxonomy" id="487049"/>
    <lineage>
        <taxon>Bacteria</taxon>
        <taxon>Pseudomonadati</taxon>
        <taxon>Pseudomonadota</taxon>
        <taxon>Betaproteobacteria</taxon>
        <taxon>Burkholderiales</taxon>
        <taxon>Burkholderiaceae</taxon>
        <taxon>Paraburkholderia</taxon>
    </lineage>
</organism>
<evidence type="ECO:0000313" key="5">
    <source>
        <dbReference type="Proteomes" id="UP000494205"/>
    </source>
</evidence>